<sequence>MFKADLRRGNVIAYEPFDERRTVDVALKAVFDEWPAVVPAERSFDPLNRSGEFSRAWRTALQAILQGVRRLRQISRRRFAIPAWLERASERLNSVGDHRTPSRSSGVEAISGSMLPGSTGGGRSGEGLDGRQSVVENGMVVLSGEADRTPPIWLR</sequence>
<feature type="region of interest" description="Disordered" evidence="1">
    <location>
        <begin position="95"/>
        <end position="130"/>
    </location>
</feature>
<dbReference type="RefSeq" id="WP_257958010.1">
    <property type="nucleotide sequence ID" value="NZ_CP102780.1"/>
</dbReference>
<dbReference type="Proteomes" id="UP001058980">
    <property type="component" value="Chromosome"/>
</dbReference>
<proteinExistence type="predicted"/>
<protein>
    <submittedName>
        <fullName evidence="2">Uncharacterized protein</fullName>
    </submittedName>
</protein>
<accession>A0ABY5QBK2</accession>
<dbReference type="EMBL" id="CP102780">
    <property type="protein sequence ID" value="UVA77533.1"/>
    <property type="molecule type" value="Genomic_DNA"/>
</dbReference>
<evidence type="ECO:0000313" key="3">
    <source>
        <dbReference type="Proteomes" id="UP001058980"/>
    </source>
</evidence>
<evidence type="ECO:0000256" key="1">
    <source>
        <dbReference type="SAM" id="MobiDB-lite"/>
    </source>
</evidence>
<evidence type="ECO:0000313" key="2">
    <source>
        <dbReference type="EMBL" id="UVA77533.1"/>
    </source>
</evidence>
<reference evidence="2" key="1">
    <citation type="submission" date="2022-08" db="EMBL/GenBank/DDBJ databases">
        <title>Multi-unit outbreak of Pandoraea commovens among non-cystic fibrosis intensive care patients from 2019 to 2021 in Berlin, Germany.</title>
        <authorList>
            <person name="Menzel P."/>
        </authorList>
    </citation>
    <scope>NUCLEOTIDE SEQUENCE</scope>
    <source>
        <strain evidence="2">LB-19-202-79</strain>
    </source>
</reference>
<name>A0ABY5QBK2_9BURK</name>
<feature type="compositionally biased region" description="Gly residues" evidence="1">
    <location>
        <begin position="118"/>
        <end position="127"/>
    </location>
</feature>
<organism evidence="2 3">
    <name type="scientific">Pandoraea commovens</name>
    <dbReference type="NCBI Taxonomy" id="2508289"/>
    <lineage>
        <taxon>Bacteria</taxon>
        <taxon>Pseudomonadati</taxon>
        <taxon>Pseudomonadota</taxon>
        <taxon>Betaproteobacteria</taxon>
        <taxon>Burkholderiales</taxon>
        <taxon>Burkholderiaceae</taxon>
        <taxon>Pandoraea</taxon>
    </lineage>
</organism>
<keyword evidence="3" id="KW-1185">Reference proteome</keyword>
<gene>
    <name evidence="2" type="ORF">NTU39_15600</name>
</gene>